<dbReference type="GO" id="GO:0005886">
    <property type="term" value="C:plasma membrane"/>
    <property type="evidence" value="ECO:0007669"/>
    <property type="project" value="UniProtKB-SubCell"/>
</dbReference>
<evidence type="ECO:0000256" key="4">
    <source>
        <dbReference type="ARBA" id="ARBA00022692"/>
    </source>
</evidence>
<reference evidence="9 10" key="1">
    <citation type="journal article" date="2019" name="Nat. Microbiol.">
        <title>Mediterranean grassland soil C-N compound turnover is dependent on rainfall and depth, and is mediated by genomically divergent microorganisms.</title>
        <authorList>
            <person name="Diamond S."/>
            <person name="Andeer P.F."/>
            <person name="Li Z."/>
            <person name="Crits-Christoph A."/>
            <person name="Burstein D."/>
            <person name="Anantharaman K."/>
            <person name="Lane K.R."/>
            <person name="Thomas B.C."/>
            <person name="Pan C."/>
            <person name="Northen T.R."/>
            <person name="Banfield J.F."/>
        </authorList>
    </citation>
    <scope>NUCLEOTIDE SEQUENCE [LARGE SCALE GENOMIC DNA]</scope>
    <source>
        <strain evidence="9">NP_8</strain>
    </source>
</reference>
<feature type="domain" description="ABC transmembrane type-1" evidence="8">
    <location>
        <begin position="76"/>
        <end position="265"/>
    </location>
</feature>
<dbReference type="InterPro" id="IPR000515">
    <property type="entry name" value="MetI-like"/>
</dbReference>
<feature type="transmembrane region" description="Helical" evidence="7">
    <location>
        <begin position="111"/>
        <end position="133"/>
    </location>
</feature>
<dbReference type="PANTHER" id="PTHR43744">
    <property type="entry name" value="ABC TRANSPORTER PERMEASE PROTEIN MG189-RELATED-RELATED"/>
    <property type="match status" value="1"/>
</dbReference>
<evidence type="ECO:0000259" key="8">
    <source>
        <dbReference type="PROSITE" id="PS50928"/>
    </source>
</evidence>
<keyword evidence="6 7" id="KW-0472">Membrane</keyword>
<name>A0A537IR91_9BACT</name>
<evidence type="ECO:0000256" key="7">
    <source>
        <dbReference type="RuleBase" id="RU363032"/>
    </source>
</evidence>
<comment type="subcellular location">
    <subcellularLocation>
        <location evidence="1 7">Cell membrane</location>
        <topology evidence="1 7">Multi-pass membrane protein</topology>
    </subcellularLocation>
</comment>
<dbReference type="GO" id="GO:0055085">
    <property type="term" value="P:transmembrane transport"/>
    <property type="evidence" value="ECO:0007669"/>
    <property type="project" value="InterPro"/>
</dbReference>
<evidence type="ECO:0000313" key="10">
    <source>
        <dbReference type="Proteomes" id="UP000318834"/>
    </source>
</evidence>
<dbReference type="Proteomes" id="UP000318834">
    <property type="component" value="Unassembled WGS sequence"/>
</dbReference>
<evidence type="ECO:0000256" key="1">
    <source>
        <dbReference type="ARBA" id="ARBA00004651"/>
    </source>
</evidence>
<evidence type="ECO:0000313" key="9">
    <source>
        <dbReference type="EMBL" id="TMI73176.1"/>
    </source>
</evidence>
<keyword evidence="2 7" id="KW-0813">Transport</keyword>
<feature type="transmembrane region" description="Helical" evidence="7">
    <location>
        <begin position="199"/>
        <end position="224"/>
    </location>
</feature>
<proteinExistence type="inferred from homology"/>
<feature type="transmembrane region" description="Helical" evidence="7">
    <location>
        <begin position="244"/>
        <end position="265"/>
    </location>
</feature>
<feature type="transmembrane region" description="Helical" evidence="7">
    <location>
        <begin position="20"/>
        <end position="38"/>
    </location>
</feature>
<dbReference type="Gene3D" id="1.10.3720.10">
    <property type="entry name" value="MetI-like"/>
    <property type="match status" value="1"/>
</dbReference>
<dbReference type="PANTHER" id="PTHR43744:SF12">
    <property type="entry name" value="ABC TRANSPORTER PERMEASE PROTEIN MG189-RELATED"/>
    <property type="match status" value="1"/>
</dbReference>
<keyword evidence="4 7" id="KW-0812">Transmembrane</keyword>
<protein>
    <submittedName>
        <fullName evidence="9">Carbohydrate ABC transporter permease</fullName>
    </submittedName>
</protein>
<dbReference type="SUPFAM" id="SSF161098">
    <property type="entry name" value="MetI-like"/>
    <property type="match status" value="1"/>
</dbReference>
<feature type="transmembrane region" description="Helical" evidence="7">
    <location>
        <begin position="80"/>
        <end position="102"/>
    </location>
</feature>
<sequence>MISGRRVKLRRRDPKAGLAYLTLAAGTVLVAFPFYWMVASALKPFNEMFDLRLIPTHPTLLNFAEVLTRTRFPRWFGNSLIVATITTVSVAFFDSLVGYVLAKLQFPGRGFIFVMILATLMIPTEMLVIPWYIMSSAYGWINSYWGIMFPGLMSAFGVFLIRQFMSGVPDELLDAGRIDGVTEFGLYWRIALPQIRPALAALCIFTFLGNWNAFLWPLIVIQGADMRTLPVGIALFSGEAGSSWNLIMASSALAVLPVLAVFVVLQRQIIEGVTLTGLRS</sequence>
<comment type="similarity">
    <text evidence="7">Belongs to the binding-protein-dependent transport system permease family.</text>
</comment>
<organism evidence="9 10">
    <name type="scientific">Candidatus Segetimicrobium genomatis</name>
    <dbReference type="NCBI Taxonomy" id="2569760"/>
    <lineage>
        <taxon>Bacteria</taxon>
        <taxon>Bacillati</taxon>
        <taxon>Candidatus Sysuimicrobiota</taxon>
        <taxon>Candidatus Sysuimicrobiia</taxon>
        <taxon>Candidatus Sysuimicrobiales</taxon>
        <taxon>Candidatus Segetimicrobiaceae</taxon>
        <taxon>Candidatus Segetimicrobium</taxon>
    </lineage>
</organism>
<dbReference type="Pfam" id="PF00528">
    <property type="entry name" value="BPD_transp_1"/>
    <property type="match status" value="1"/>
</dbReference>
<accession>A0A537IR91</accession>
<dbReference type="EMBL" id="VBAP01000074">
    <property type="protein sequence ID" value="TMI73176.1"/>
    <property type="molecule type" value="Genomic_DNA"/>
</dbReference>
<gene>
    <name evidence="9" type="ORF">E6H05_10105</name>
</gene>
<keyword evidence="5 7" id="KW-1133">Transmembrane helix</keyword>
<evidence type="ECO:0000256" key="3">
    <source>
        <dbReference type="ARBA" id="ARBA00022475"/>
    </source>
</evidence>
<feature type="transmembrane region" description="Helical" evidence="7">
    <location>
        <begin position="139"/>
        <end position="161"/>
    </location>
</feature>
<dbReference type="PROSITE" id="PS50928">
    <property type="entry name" value="ABC_TM1"/>
    <property type="match status" value="1"/>
</dbReference>
<evidence type="ECO:0000256" key="2">
    <source>
        <dbReference type="ARBA" id="ARBA00022448"/>
    </source>
</evidence>
<keyword evidence="3" id="KW-1003">Cell membrane</keyword>
<dbReference type="CDD" id="cd06261">
    <property type="entry name" value="TM_PBP2"/>
    <property type="match status" value="1"/>
</dbReference>
<evidence type="ECO:0000256" key="6">
    <source>
        <dbReference type="ARBA" id="ARBA00023136"/>
    </source>
</evidence>
<dbReference type="AlphaFoldDB" id="A0A537IR91"/>
<comment type="caution">
    <text evidence="9">The sequence shown here is derived from an EMBL/GenBank/DDBJ whole genome shotgun (WGS) entry which is preliminary data.</text>
</comment>
<evidence type="ECO:0000256" key="5">
    <source>
        <dbReference type="ARBA" id="ARBA00022989"/>
    </source>
</evidence>
<dbReference type="InterPro" id="IPR035906">
    <property type="entry name" value="MetI-like_sf"/>
</dbReference>